<dbReference type="FunFam" id="2.60.40.10:FF:000032">
    <property type="entry name" value="palladin isoform X1"/>
    <property type="match status" value="1"/>
</dbReference>
<keyword evidence="4" id="KW-1015">Disulfide bond</keyword>
<feature type="domain" description="Ig-like" evidence="7">
    <location>
        <begin position="3851"/>
        <end position="3920"/>
    </location>
</feature>
<dbReference type="InterPro" id="IPR003599">
    <property type="entry name" value="Ig_sub"/>
</dbReference>
<evidence type="ECO:0000259" key="7">
    <source>
        <dbReference type="PROSITE" id="PS50835"/>
    </source>
</evidence>
<dbReference type="Proteomes" id="UP000050794">
    <property type="component" value="Unassembled WGS sequence"/>
</dbReference>
<evidence type="ECO:0000256" key="5">
    <source>
        <dbReference type="ARBA" id="ARBA00023319"/>
    </source>
</evidence>
<dbReference type="CDD" id="cd00096">
    <property type="entry name" value="Ig"/>
    <property type="match status" value="3"/>
</dbReference>
<dbReference type="GO" id="GO:0060298">
    <property type="term" value="P:positive regulation of sarcomere organization"/>
    <property type="evidence" value="ECO:0007669"/>
    <property type="project" value="UniProtKB-ARBA"/>
</dbReference>
<evidence type="ECO:0000256" key="3">
    <source>
        <dbReference type="ARBA" id="ARBA00022737"/>
    </source>
</evidence>
<feature type="domain" description="Ig-like" evidence="7">
    <location>
        <begin position="5943"/>
        <end position="6031"/>
    </location>
</feature>
<feature type="domain" description="Ig-like" evidence="7">
    <location>
        <begin position="1098"/>
        <end position="1187"/>
    </location>
</feature>
<proteinExistence type="predicted"/>
<feature type="domain" description="Ig-like" evidence="7">
    <location>
        <begin position="6215"/>
        <end position="6301"/>
    </location>
</feature>
<dbReference type="GO" id="GO:0045989">
    <property type="term" value="P:positive regulation of striated muscle contraction"/>
    <property type="evidence" value="ECO:0007669"/>
    <property type="project" value="UniProtKB-ARBA"/>
</dbReference>
<feature type="domain" description="Ig-like" evidence="7">
    <location>
        <begin position="5333"/>
        <end position="5423"/>
    </location>
</feature>
<feature type="domain" description="Ig-like" evidence="7">
    <location>
        <begin position="1916"/>
        <end position="1999"/>
    </location>
</feature>
<evidence type="ECO:0000313" key="9">
    <source>
        <dbReference type="WBParaSite" id="TCNE_0000957901-mRNA-1"/>
    </source>
</evidence>
<dbReference type="Pfam" id="PF07679">
    <property type="entry name" value="I-set"/>
    <property type="match status" value="15"/>
</dbReference>
<feature type="region of interest" description="Disordered" evidence="6">
    <location>
        <begin position="3115"/>
        <end position="3140"/>
    </location>
</feature>
<feature type="domain" description="Ig-like" evidence="7">
    <location>
        <begin position="3731"/>
        <end position="3831"/>
    </location>
</feature>
<feature type="compositionally biased region" description="Basic and acidic residues" evidence="6">
    <location>
        <begin position="3129"/>
        <end position="3139"/>
    </location>
</feature>
<keyword evidence="2" id="KW-0963">Cytoplasm</keyword>
<feature type="domain" description="Ig-like" evidence="7">
    <location>
        <begin position="260"/>
        <end position="347"/>
    </location>
</feature>
<sequence>LHKFSAPPQYKKWVEQKHAVVIEEKVETISSERIGVTVNQAPKFINQVPNLTLKPGAEAVIDVEVEASPPAKFTWFVNGVEFRDSLGRIEVYYPKANRCVARFPIPQTGEYKVIAENSLGKDQSIGYVDIKKEVSAHQMQRPPLPAELQAGALGEQRHQDLYERTDLGRASSVTKNYEVYEESLYYQRSTSLPRPTRSLERHLEFASNRKMLDRHQEEADGQQPHSSMSEIYRAVEREDGRTETTYRAMSESSHFIPQPPTFTTDLPEAIHLSPKEKLVLSVDVKASPQAEIRWNVDGIEVKQSKDITILNERNRSTLVVKPPVHQGRYSAIATNEAGTSTLGTMVHCVQEETFEQIDEHMIICDRKSTAVRGRSTPPEIVENAITVTSAQDGWELVDEVDAMKSSTESFETVRLADGARFSIGRNEDETPKPPLRSSVHTSSHTEKISEEYSTTAMESSVISTPKSVQQIEMFATEVAEEMRQVPIPRKVSEPLPKRPSVLKQPPPEVRVKAGEKLVLESKVESYPASSFKWYHNNFEVRPSSTVQIDTPAPNESRATFHKPTDGIYKVTATNIHGSCSSSTRVVVEVIEELMEVSSVSIVRAPQPPPPIQQFQFVRKGRIESRKDLPMVPKIKKKFAPLIRVPQKEPLVLSIEVDAIPEANFTWRVNNFEIRPSALVHIERPAPNVSRATFTKPTQGRYEVIASNELGSDTCTTKVAIDFETEMVSEMKTVVVPPPVPPKPPKFIRPLPAETEISEDIKEFELYVIVDAQQPVTFRWFADGSLLSNSIEHQMLNEALKSTLIVRRPLVHPTDYAVEVSNRNGTIWSETKVSHPIVKKTSATVEELLATEATTEVRQRGPRFTTPLYPVELNEDDHFTAEVIVDHDGTPCEFLWYLNERDVRTVPGFRVDSTHYKSTIVVDSATSKHSGKLSVIARNKYGTAQSSATVCVNKKEESFEVIPTAMRIPSERPPKIIQPLHSAVFKSGEPLVLRCRIDALPPAQITWSKDEIDLAEWVISEDITTTVLPDGTYELSKPQCTTEDAGFYQCTARNAYGKAQTAAYVTVEEMLSTEEVHETEIHEITITKSPTPYVPQEPPKFVEALTTLVEDDRTVLMCKVHSEAPVEISWYRNDVQLQQTDKYTMHSLANGTQTLTIKNVTKQDEGMYTCRAESRYGSAETSSQVKTTKEEKRTSVEEVLIEEHNDEQIRMPLKAEFKKRVYTDVKRLKTNRLLFQVYTDTSLKLVTETEITDSEENYSRTAELRKNEEEYKLLVKVAETVARRLVAKVVIDEAVREAVSRLREDVRTSDEEEIFYETISEERFFAPRFETNIECYNVRVGDTVQLATDVRGHPTPTVEWYFGQQRLQQSDRTEILFSNGRSMLVIKKARKEDEGTYFCHAHNRFGTAVLACNLRVIDTSADRTQSTLDFSKTTKYVSSETESEVFSNVHVNHSEETFEHHVAFLQPQTIALGYDCRASTSKVYDDSVIIRREETTLIRSSEYYQPIEKEITLNVNVEKPSLQFTHDVRILQPREMDASLLSKEPWIVRSEEIMQTTDITLTEKQRRAHGQDSTVNTCATVVIEKPPQRAIHEVTCIYDEMISLPEERFHAVTSVEIKQMEAVNELFSSVLARKDEHQAHEVANVEVRRPSSHFDHTTTVVESEIAHLSAHLTAPATSRSELVLVELDLRKYSPELSDEITRIQRPIRRATAQQRVVILEGATRSFSEEVIWSLRKVRKSAALAGEAIMNANIEVRKPSEQGEHVTTIIDTAKIIPEILAIAAAATQVKITNVFITLTKKGEVAHQALVIEYESFVEDEAALNVVLLTAPAFHSKQEETWTRDTKVIETYDERNIVAVFVEVDANCPDQSVELVASVSIPIVSNANLSGIQRWSTTSFMEESTSISESSTFGIFQAPKFLKKLENVTSAIGTALQFKCIVSGMPMPEIRWFVDGDEIRTSTEYETVYEDGVCILRINEVVIEDEGEYICEATNPAGRAITKCFLHTTTTTDYDDIQWRRKLSKKSLSEEANSYILFEANPIEEAIEVQAFIVESGVKTPRSSSVYEDSHTTVGTVDGFDFSLTDNFISKDFLFYGQLSNAKVSITIAEPIQQVGLSANVHTVRGEEVECFFYFYARNSDEKCEIICRYMITENLDSSHRTNSICDETTLSLHMSRPGLVENAAIIEIASIIEQKANSQITICDVFEDIVPTKRFPIECLPIVMPIRKEKAEVELSMIMTHNVHEVDSNLHFVRNVHNFSDLSLTKEEQIDSAHATMARETSPIAINACVEVADSDLWNKKFENPFPEESSRIRQVDEDKLYEPRTPLLPQKVTYKGHEIGLSVHEVGKMDETDMKIERQIIERCVEAIFDLDSTIGGCIEENRISKDRDVERSLVFEQARMKADNIAAIDNIRLVENGIEPSNGEFITKIAEGTVMTEEDIDMFQEDEISELVMEIIEETEERSRLEDLSDTSFAEENQVLFCSFRKISDHDEAIENRGNRIPSPSDAHKELEATEQVVTTANQEYTSHQQPRQNDLKDSSYLTEIKQVEQIVRQVESELEDAHVRDSSGSLNEDVLLIERAIYDISDRIVQQQPVTEAQAEASEELLRATLEEIIMDIPTKSSKGTSSVYRKPIALLKQKLTDLEKSFIVDEEVEVPVNNADMGRPQSWLTGASSEAGTSREQNATADTKKVIVKRMSSEFARMTPITANIQRQLTTLETMLDEVELEEVEDSEEATTETTKLLMKKPASKHRELHGILVQINNELNTMKRYCRRNISKKGADAVVGVLHKVRNNVASIVNLVSGSRRRRRSRTVSPDKHFSKSGFFFRTDASINFNLFKAQADESINVIVIYRSASQERFEKNLQNGITIITESAKYQCGYKLCASSAEKAITPESERGIVVFSNGLSMDDSAESSTRIIAKSADGISAVAPIPPPRLRRSSISEDEMPVRPPRPRRSQSRDVEEKRLIEMLVSQPNEQQFTLSPVQVAEISRLHEELKGQVIDLERHGAYIGADGILNETETQELEVRRRSSVENVLAVLPFSPHRKAFFTTFDETISVQLLCEESDYGNESDTGSRTLFGSAKMHPTYAIHEASIPELNEKNVTDEQLSTALVEGGEPKSFSTQESRNDSEDHKETNACATQVSGRLSQKSDSTAFTDVEVDVILTQFSESFNEDDSIGIDRRVANDPEQISSNSDFLMRGNVVESSSLNDIESLLGRDESAQDVGGFQEVYCTNTATVDMLNIMPTIMERSENSRTNSSALSVSRTSAVNPNVHEDDGALKDCISDCLPKGKSKLTENDEIYGNIFEEVYLNLNWKRRFQKYNVLCALSPDIRMSISASAVIGNCFEVIVEQASEAQGYLVKIMDDVCDSISLSIIEMAPVTVDVDISLSNDEQIDFEEVVAVQADHYKMFPQNTNELNPIHSGIIADIEDCVQQTGVSISIVARSIRDIVYASLEEIPWGEVSMNIYLTENELTRSTSHCDSENRTNSFIQNVTVSESNENERKSLRSQESFKSSQKSLALSDRTDRYDSMQSLNIPSYVLKERSTATITCELNNFLSPTSHIDWYKGKLKVETLPGKIDRISHDLLEVLVISHVELNDSDVYSIQVDDQVYPVACLIVEEESQPEKIEEAAAPRFLSPQQTLFVMEGQPAIISCQVSVPKQKIIWCKEKKMIDDNNRFKIESDDDGFHRLIISDCELEDQGTYYAYLGNQFTSITLVVEEQIDERELTVTASGTESEDDDFREYIVPPGSTATIACELEKSDELRELCWRKNGSSIVFSDDTKMEHVINGLKHYLVIHDTQPSDSASYSVRINNVEFKVAHMTVSDYAASFAGDMTLEETLVPIGASASIHCETITQEVSLNWQKDRRPLPADERYEYFDSADGREHTLTIHGVRKSDEGEYGVVIADSYTAVTKITVIDSDYQLMRGEEATVLQHFTVPSRRPTVSGEATVAVADERETYTYDEYQICDIHEYFDLRIGMQAIEVPVTVREHRSASTALSFDSRESSAGRVEEKIVEVEIVRRETSSTSDEFVGRQKRITETALSAVDMQYEFTRWQKAVEEAIVTESRQLKTAHAMSVDRTNYDVSIECAPFYGRVTMVEKTLAPTPHTSASIHIAQRSLDVDLFSTTTYGMLSVETTRTISLTESGIHLRVQSIHSEALEVGFSIECGTENEQISIVFLINPPITEFNNAAISYAHMDLFTEFSANYAYSINVEMIRRITNKMATWARLEASSFAETENIIIFERAPAKQTLQATITTLAPPLLEELSDNIALIKLYQWLDSSVIREISSHVARKSARSHSEHLCLKATTLEEINIGINCLRESMHREAECILISRPPPMKAQVIANFALQEAYFSFDSTVIRQTESEFVTKMVSKACDFMRLNATTHEEALFDVIIKRDSYQNEGVLISLLSRLPPEKAEVMTDLAWQEMNFFFDSCIDQQIEFNVLAEVVTKAFTSMQLHATILEEGEFGVFMGRRPNQDEVLVTVVAPPIPAIAAVYAGFASQHSHFSFYSSIIREIESHFVTRTTNRSSTSASLYATTLEEGQFDIVMGRVIHQEQALVTLISRPPPENSRVMTNFALHDIDFSFDSTVDQQVERKILTKVLTRALISMQLHATSLEEGEFGVFMQRTPDQEVAFVTLICRPPPMNARIMSNIELQEMSFSFDSFVDQQVEFNVLTKVITKAFTSMQLHATTLEEGEFGVFMGRRPNQDEVLVTVVAPPIPAIAAVYAGFAYQHSHFSFYSSIIREIESHFVTRTTNRSSTSASLYATTLEEGQFDIVMGRVIHQEQALVTLISRPPPENSRVMTNFALHDIDFSFDSTVDQQVERKILTKVLTRALISMQLHATSLEEGEFGVFMQRTPDQEVAFVTLICRPPPMNARIMSNIELQEMSFSFDSFVDQQVEFNVLTKVITKAFTSMQLHATTLEEGEFSVFMERRPYHEHVSVILTSRPSPQKAEVMSNIVWQETDFSLETFVDQQVECNMLTKVVTKAFTSMRLHATTLEEGEFGVFIGRRSDQDHLFVTIIAPVSPVVMKAHAGYARQQTKYSFDSAVVREIKFEFATKTINTERISMCMHATTLEEHEFDATMERKSQQEEAGITLLSRPLPLKADLCADFTWWEMDFSFNSALIRQVEHVFFTKTMSRASASLTLSATTLEEGVFSVLMERRPHQDDLFVTVVRPPSPTKVAVWADFTWQDNDFLLDSTVVREIRRSFFTKAMATERASIQLHTTTEEAGEFGVAMERRSEHDEVVVTILSDRSSGQAIKFVSAISEISQEIELLRTSNEEECITILKEIISDEELSLAEESISTSSQSLAFTKPHFIQKLSNVYELDENSAVTFKCILGGVPSPSVRWFINNNPIDEEDRDVSMVAEDGIYLLKTSSIDRSWVGTLVCEASNSSGTVRSSSTIIIKTSERTEAVHELYSAEQKFETEVKVLTGAPSSLQKLPLMHQSPDVSEMSTTSTTSSAGQPPEFRQPLAKAITVKAGELIQLKCVVSGSPLPVCQWSKDGIIVEENSENTIIFEDGISILRIHGGSLTDSALFRCTANNTFGSAETECRVSVEDESSQDSSTSQAPYFVLPLRDVTCSADEHVQLKCIVAGNPMPTIRWTLNYQEVHEDEKGFKMAYEDGVVLLKMTQNVERGVFACEAINNFGQARTECRVDIKESKDNTLDTTIEASSVNYLVEADVFIFTMLTYKTKAVVKVEEKKKRMDEDFTITIIIEENILRRRQYAYIVERRFKIVRTFGEGNERVIASGELGRSLEQVRHAIEAFLAEEKRKGVQVEGENLERIIEILRVPRIGQMTGESEYEYDEFEEARPQHRSRMDSETFCERSNEEVERLQRRTFVIGTEHILRSDEEELTVADVNCVCVPAKEFLEADVIVKSITKYSVTVHIRCGRGPSADRTETSFEIITESWVKHNSNYTQNTPTVARFVRPFSVAKTIHNIYELRCMVTGYPPPDIRILYNGRPIRHNDRDYRVIYECGIVILRMRHLREGHYVCTATNDSGTARTECYLRADDELDEILQENRIFGRFGRLLPYGTEASSSFVALTGQDSVHQAFKYPAFSFGMPTSFDTQRFSKKEMTFERISRSQRISQGSGKSPYQREGDEASLHEQFSSEFGTSSLQTQLTTQMEDQQTRNLKRFHEGEFFGSAAESAYEKLHEGKHYELHAEQEGTITTTFEKYPRKSEEMSSILDEAPVFTLPLTDIVTEPVDYLELKCIVAGYPRPIIRWTFNDQEIHSDASTTLVYEDGIILLQLRRANIEGHYACEATNQAGYARTECNVYFKRRPMEQKGHEIEFFERRETDERITKISEQHAQTSTVTKAVSTDLRQQRQKSDSEESSERYLEERTYIKPSDESASLDLAFGQKTSADLVEVDMLIRSNIRRCEGRDTTKAAHLQRRSIEDVREDIAVKKNTATANVEIVVIDKVVAGLKKRFCDGPHQESDMNEKIICHHVEAVEVVVLIRTIPNENAFFHIYQQSVLDETGPLIQRTALGTTTFAQAAEGAAYAQHKEHEMYQQQRQMIGAQSGIASGATTERIAEQQIIFAEKQEGAPSWLSDFQEGTRREITQIREKAVGTSKFPSASLLGTSYTEGFTTSVARQAEEKSDEVEKIFDIFGKKVQEKATVVAFFAPSMPSFHVIGSFTTSGTMMTLKGKTIREKIMFGSAEDTLIGEEKIPERTRHIEVELSKKEIVAAKTSTEALIEVSVIESIFAETSRVVSTEHIEAIETTELVVNKEQQVVGATVVIATSCLEAVWFSTSRTMMATRAETLREREIFGLKEEYTIQEAHVIEEIRHLQIEESNEDVALEKAAAEAFIDVAVFEITNEEAWKFVRNDVLQEVEAVEVDIIKRRQMLAAAISTAIIQNEAVHFGTSRMVTAFKDQATQKVAKFGSVDQRMVDEASVIRDARRPKTEESNREIFIENAMAQAFVEASVIESISVKAWEVASEELVEEVEEVEVVVSKEHQMLTAIAATAVIPFESVWLSTSSTVIVQRGAAVKAAVELGSAKKAIDEEGKISEEIERSKIEESIKEIVMEKASALAFIEVSVIESSTTKAQPLVLEERLEEVQAAEVAVNKHEQMLTVSVSIAVSQLEATFFSTSVTTMALRGETLREPIAFGSAEKKLTGEAKVVEERKRIEIEEIDKEILVEKASGTAFVEVSVVEKISTAAGRLISEEFVEEFEAAEVVAAKDQQVLGAVLSITARNLNAAAFSTHRMVMAPKGETSQEQVLFDSLQEKMTGEATIAQEIRRLEIEESDREIVMERASATAFVEVSVIEGPSMKARELVCDGSVEEVGTTDEVVAKGQQMHTAGVSIPMSHMEAAFSSTEIITMEELQDIGVESVDKEVIIRRASDEGATEKSIFTVVPGESVRGNWSKQQDLTDIFETVQSKEVVADMENVFLYKYMSCIDEFVSYFASDVLQSALTAAAISAVSDLQECSIDATVSAAGFARALEADTFNAVVQKTAISFEEVKEEAALDICYTTIAEEHETRSVETVIEKQPNVANVEVSVIETFAQVAAHIISKKQSEDVRAEVHVEKDHEKYEATIVITLPHFECTAEDVKKPSNEETLWSDAVINAAESAQTVELNVANEVVDKSALSLSTLKKITHYAVGDTMKIAYTEVVLTATDAIHNTNIDIIPQTTKRVHLSVDELQNRVAEVATDKEVIDETKADSIEQVREVFLEMQRKSEMATVAVAAIRVPYETDALAAIHAEMDAQSQEEKHKTAVTIGMLQSETAIENFKKPFEEASLSSEVIINAADAGHSVEEIIAMQATANRTIETMMEKKTIEEVKAERLEEVLKTIEIHKESDKASVMVVATHQYDNGALVVSKKSYDEVQIEMQAQSGEEKHETVVTIGELQSGSASEKIKKVLEETSISSDVVINAAAAAHSVEVIIALQTTEKCSMSVEEHRKRTAEAVCEKVIEIHRESDVENIAVAV</sequence>
<keyword evidence="5" id="KW-0393">Immunoglobulin domain</keyword>
<dbReference type="InterPro" id="IPR007110">
    <property type="entry name" value="Ig-like_dom"/>
</dbReference>
<dbReference type="PANTHER" id="PTHR13817:SF166">
    <property type="entry name" value="NEURONAL IGCAM-RELATED"/>
    <property type="match status" value="1"/>
</dbReference>
<dbReference type="GO" id="GO:0031672">
    <property type="term" value="C:A band"/>
    <property type="evidence" value="ECO:0007669"/>
    <property type="project" value="UniProtKB-ARBA"/>
</dbReference>
<feature type="region of interest" description="Disordered" evidence="6">
    <location>
        <begin position="5466"/>
        <end position="5486"/>
    </location>
</feature>
<feature type="compositionally biased region" description="Polar residues" evidence="6">
    <location>
        <begin position="6332"/>
        <end position="6347"/>
    </location>
</feature>
<feature type="compositionally biased region" description="Polar residues" evidence="6">
    <location>
        <begin position="2668"/>
        <end position="2687"/>
    </location>
</feature>
<keyword evidence="8" id="KW-1185">Reference proteome</keyword>
<dbReference type="FunFam" id="2.60.40.10:FF:000425">
    <property type="entry name" value="Myosin light chain kinase"/>
    <property type="match status" value="1"/>
</dbReference>
<feature type="domain" description="Ig-like" evidence="7">
    <location>
        <begin position="499"/>
        <end position="588"/>
    </location>
</feature>
<feature type="compositionally biased region" description="Basic and acidic residues" evidence="6">
    <location>
        <begin position="6119"/>
        <end position="6128"/>
    </location>
</feature>
<dbReference type="WBParaSite" id="TCNE_0000957901-mRNA-1">
    <property type="protein sequence ID" value="TCNE_0000957901-mRNA-1"/>
    <property type="gene ID" value="TCNE_0000957901"/>
</dbReference>
<feature type="domain" description="Ig-like" evidence="7">
    <location>
        <begin position="3534"/>
        <end position="3620"/>
    </location>
</feature>
<reference evidence="9" key="1">
    <citation type="submission" date="2016-06" db="UniProtKB">
        <authorList>
            <consortium name="WormBaseParasite"/>
        </authorList>
    </citation>
    <scope>IDENTIFICATION</scope>
</reference>
<evidence type="ECO:0000313" key="8">
    <source>
        <dbReference type="Proteomes" id="UP000050794"/>
    </source>
</evidence>
<comment type="subcellular location">
    <subcellularLocation>
        <location evidence="1">Cytoplasm</location>
    </subcellularLocation>
</comment>
<feature type="domain" description="Ig-like" evidence="7">
    <location>
        <begin position="3639"/>
        <end position="3729"/>
    </location>
</feature>
<feature type="compositionally biased region" description="Polar residues" evidence="6">
    <location>
        <begin position="451"/>
        <end position="461"/>
    </location>
</feature>
<dbReference type="GO" id="GO:0040017">
    <property type="term" value="P:positive regulation of locomotion"/>
    <property type="evidence" value="ECO:0007669"/>
    <property type="project" value="UniProtKB-ARBA"/>
</dbReference>
<dbReference type="InterPro" id="IPR013783">
    <property type="entry name" value="Ig-like_fold"/>
</dbReference>
<feature type="domain" description="Ig-like" evidence="7">
    <location>
        <begin position="5589"/>
        <end position="5676"/>
    </location>
</feature>
<protein>
    <submittedName>
        <fullName evidence="9">TITIN protein</fullName>
    </submittedName>
</protein>
<feature type="domain" description="Ig-like" evidence="7">
    <location>
        <begin position="973"/>
        <end position="1065"/>
    </location>
</feature>
<dbReference type="SMART" id="SM00408">
    <property type="entry name" value="IGc2"/>
    <property type="match status" value="11"/>
</dbReference>
<feature type="compositionally biased region" description="Polar residues" evidence="6">
    <location>
        <begin position="3513"/>
        <end position="3523"/>
    </location>
</feature>
<dbReference type="SMART" id="SM00409">
    <property type="entry name" value="IG"/>
    <property type="match status" value="17"/>
</dbReference>
<accession>A0A183UM59</accession>
<feature type="region of interest" description="Disordered" evidence="6">
    <location>
        <begin position="6103"/>
        <end position="6131"/>
    </location>
</feature>
<keyword evidence="3" id="KW-0677">Repeat</keyword>
<evidence type="ECO:0000256" key="2">
    <source>
        <dbReference type="ARBA" id="ARBA00022490"/>
    </source>
</evidence>
<name>A0A183UM59_TOXCA</name>
<dbReference type="GO" id="GO:0019899">
    <property type="term" value="F:enzyme binding"/>
    <property type="evidence" value="ECO:0007669"/>
    <property type="project" value="UniProtKB-ARBA"/>
</dbReference>
<dbReference type="PANTHER" id="PTHR13817">
    <property type="entry name" value="TITIN"/>
    <property type="match status" value="1"/>
</dbReference>
<dbReference type="InterPro" id="IPR050964">
    <property type="entry name" value="Striated_Muscle_Regulatory"/>
</dbReference>
<dbReference type="InterPro" id="IPR003598">
    <property type="entry name" value="Ig_sub2"/>
</dbReference>
<dbReference type="FunFam" id="2.60.40.10:FF:000107">
    <property type="entry name" value="Myosin, light chain kinase a"/>
    <property type="match status" value="4"/>
</dbReference>
<feature type="region of interest" description="Disordered" evidence="6">
    <location>
        <begin position="6329"/>
        <end position="6364"/>
    </location>
</feature>
<evidence type="ECO:0000256" key="6">
    <source>
        <dbReference type="SAM" id="MobiDB-lite"/>
    </source>
</evidence>
<dbReference type="SUPFAM" id="SSF48726">
    <property type="entry name" value="Immunoglobulin"/>
    <property type="match status" value="18"/>
</dbReference>
<dbReference type="InterPro" id="IPR013098">
    <property type="entry name" value="Ig_I-set"/>
</dbReference>
<dbReference type="Gene3D" id="2.60.40.10">
    <property type="entry name" value="Immunoglobulins"/>
    <property type="match status" value="18"/>
</dbReference>
<feature type="domain" description="Ig-like" evidence="7">
    <location>
        <begin position="1326"/>
        <end position="1410"/>
    </location>
</feature>
<evidence type="ECO:0000256" key="4">
    <source>
        <dbReference type="ARBA" id="ARBA00023157"/>
    </source>
</evidence>
<organism evidence="8 9">
    <name type="scientific">Toxocara canis</name>
    <name type="common">Canine roundworm</name>
    <dbReference type="NCBI Taxonomy" id="6265"/>
    <lineage>
        <taxon>Eukaryota</taxon>
        <taxon>Metazoa</taxon>
        <taxon>Ecdysozoa</taxon>
        <taxon>Nematoda</taxon>
        <taxon>Chromadorea</taxon>
        <taxon>Rhabditida</taxon>
        <taxon>Spirurina</taxon>
        <taxon>Ascaridomorpha</taxon>
        <taxon>Ascaridoidea</taxon>
        <taxon>Toxocaridae</taxon>
        <taxon>Toxocara</taxon>
    </lineage>
</organism>
<evidence type="ECO:0000256" key="1">
    <source>
        <dbReference type="ARBA" id="ARBA00004496"/>
    </source>
</evidence>
<dbReference type="PROSITE" id="PS50835">
    <property type="entry name" value="IG_LIKE"/>
    <property type="match status" value="15"/>
</dbReference>
<feature type="region of interest" description="Disordered" evidence="6">
    <location>
        <begin position="423"/>
        <end position="461"/>
    </location>
</feature>
<feature type="region of interest" description="Disordered" evidence="6">
    <location>
        <begin position="2935"/>
        <end position="2964"/>
    </location>
</feature>
<feature type="domain" description="Ig-like" evidence="7">
    <location>
        <begin position="5485"/>
        <end position="5574"/>
    </location>
</feature>
<feature type="region of interest" description="Disordered" evidence="6">
    <location>
        <begin position="2665"/>
        <end position="2687"/>
    </location>
</feature>
<feature type="region of interest" description="Disordered" evidence="6">
    <location>
        <begin position="3502"/>
        <end position="3523"/>
    </location>
</feature>
<dbReference type="InterPro" id="IPR036179">
    <property type="entry name" value="Ig-like_dom_sf"/>
</dbReference>
<feature type="compositionally biased region" description="Basic and acidic residues" evidence="6">
    <location>
        <begin position="6348"/>
        <end position="6364"/>
    </location>
</feature>